<dbReference type="GO" id="GO:0016787">
    <property type="term" value="F:hydrolase activity"/>
    <property type="evidence" value="ECO:0007669"/>
    <property type="project" value="UniProtKB-KW"/>
</dbReference>
<evidence type="ECO:0000313" key="6">
    <source>
        <dbReference type="EMBL" id="TVT25361.1"/>
    </source>
</evidence>
<evidence type="ECO:0000256" key="4">
    <source>
        <dbReference type="ARBA" id="ARBA00022833"/>
    </source>
</evidence>
<proteinExistence type="inferred from homology"/>
<dbReference type="Proteomes" id="UP000318578">
    <property type="component" value="Unassembled WGS sequence"/>
</dbReference>
<sequence length="261" mass="28001">MRIGALALEPVYDGYGQEPAHEVLSRPGVPDAWACHGHLLDDAGNLELTLGGFLLRTAGRVVLIDAGVGTINNDKYHGGQFLESLHALGVAPGDVTDVVFTHLHFDHVGWATKKGQVVFPNATYRVHRADWAHFVEGPGAEPGAVRKLSPLTDRLETFEADTTLAPGLDTRHVPGHTPGSTVFVVSSEGERALLLGDVAHSTVELTDPTWEAVFDVDPAAAKKVRAELADAATDRSDVLAAAHFPSGRLVTVEGERRFRFI</sequence>
<comment type="similarity">
    <text evidence="1">Belongs to the metallo-beta-lactamase superfamily.</text>
</comment>
<name>A0A558AMB1_9PSEU</name>
<dbReference type="OrthoDB" id="5177904at2"/>
<keyword evidence="3 6" id="KW-0378">Hydrolase</keyword>
<dbReference type="Pfam" id="PF00753">
    <property type="entry name" value="Lactamase_B"/>
    <property type="match status" value="1"/>
</dbReference>
<evidence type="ECO:0000256" key="1">
    <source>
        <dbReference type="ARBA" id="ARBA00007749"/>
    </source>
</evidence>
<keyword evidence="2" id="KW-0479">Metal-binding</keyword>
<feature type="domain" description="Metallo-beta-lactamase" evidence="5">
    <location>
        <begin position="49"/>
        <end position="243"/>
    </location>
</feature>
<dbReference type="InterPro" id="IPR036866">
    <property type="entry name" value="RibonucZ/Hydroxyglut_hydro"/>
</dbReference>
<evidence type="ECO:0000259" key="5">
    <source>
        <dbReference type="SMART" id="SM00849"/>
    </source>
</evidence>
<gene>
    <name evidence="6" type="ORF">FNH06_03595</name>
</gene>
<dbReference type="EMBL" id="VJZA01000003">
    <property type="protein sequence ID" value="TVT25361.1"/>
    <property type="molecule type" value="Genomic_DNA"/>
</dbReference>
<keyword evidence="7" id="KW-1185">Reference proteome</keyword>
<evidence type="ECO:0000313" key="7">
    <source>
        <dbReference type="Proteomes" id="UP000318578"/>
    </source>
</evidence>
<dbReference type="InterPro" id="IPR001279">
    <property type="entry name" value="Metallo-B-lactamas"/>
</dbReference>
<dbReference type="SUPFAM" id="SSF56281">
    <property type="entry name" value="Metallo-hydrolase/oxidoreductase"/>
    <property type="match status" value="1"/>
</dbReference>
<comment type="caution">
    <text evidence="6">The sequence shown here is derived from an EMBL/GenBank/DDBJ whole genome shotgun (WGS) entry which is preliminary data.</text>
</comment>
<accession>A0A558AMB1</accession>
<dbReference type="RefSeq" id="WP_144633464.1">
    <property type="nucleotide sequence ID" value="NZ_BNAX01000014.1"/>
</dbReference>
<dbReference type="GO" id="GO:0046872">
    <property type="term" value="F:metal ion binding"/>
    <property type="evidence" value="ECO:0007669"/>
    <property type="project" value="UniProtKB-KW"/>
</dbReference>
<keyword evidence="4" id="KW-0862">Zinc</keyword>
<protein>
    <submittedName>
        <fullName evidence="6">MBL fold metallo-hydrolase</fullName>
    </submittedName>
</protein>
<dbReference type="PANTHER" id="PTHR42978">
    <property type="entry name" value="QUORUM-QUENCHING LACTONASE YTNP-RELATED-RELATED"/>
    <property type="match status" value="1"/>
</dbReference>
<organism evidence="6 7">
    <name type="scientific">Amycolatopsis acidiphila</name>
    <dbReference type="NCBI Taxonomy" id="715473"/>
    <lineage>
        <taxon>Bacteria</taxon>
        <taxon>Bacillati</taxon>
        <taxon>Actinomycetota</taxon>
        <taxon>Actinomycetes</taxon>
        <taxon>Pseudonocardiales</taxon>
        <taxon>Pseudonocardiaceae</taxon>
        <taxon>Amycolatopsis</taxon>
    </lineage>
</organism>
<dbReference type="SMART" id="SM00849">
    <property type="entry name" value="Lactamase_B"/>
    <property type="match status" value="1"/>
</dbReference>
<dbReference type="PANTHER" id="PTHR42978:SF6">
    <property type="entry name" value="QUORUM-QUENCHING LACTONASE YTNP-RELATED"/>
    <property type="match status" value="1"/>
</dbReference>
<evidence type="ECO:0000256" key="3">
    <source>
        <dbReference type="ARBA" id="ARBA00022801"/>
    </source>
</evidence>
<dbReference type="InterPro" id="IPR051013">
    <property type="entry name" value="MBL_superfamily_lactonases"/>
</dbReference>
<dbReference type="Gene3D" id="3.60.15.10">
    <property type="entry name" value="Ribonuclease Z/Hydroxyacylglutathione hydrolase-like"/>
    <property type="match status" value="1"/>
</dbReference>
<dbReference type="AlphaFoldDB" id="A0A558AMB1"/>
<reference evidence="6 7" key="1">
    <citation type="submission" date="2019-07" db="EMBL/GenBank/DDBJ databases">
        <title>New species of Amycolatopsis and Streptomyces.</title>
        <authorList>
            <person name="Duangmal K."/>
            <person name="Teo W.F.A."/>
            <person name="Lipun K."/>
        </authorList>
    </citation>
    <scope>NUCLEOTIDE SEQUENCE [LARGE SCALE GENOMIC DNA]</scope>
    <source>
        <strain evidence="6 7">JCM 30562</strain>
    </source>
</reference>
<dbReference type="CDD" id="cd07720">
    <property type="entry name" value="OPHC2-like_MBL-fold"/>
    <property type="match status" value="1"/>
</dbReference>
<evidence type="ECO:0000256" key="2">
    <source>
        <dbReference type="ARBA" id="ARBA00022723"/>
    </source>
</evidence>